<gene>
    <name evidence="3" type="ORF">NFI95_08925</name>
</gene>
<feature type="signal peptide" evidence="1">
    <location>
        <begin position="1"/>
        <end position="21"/>
    </location>
</feature>
<evidence type="ECO:0000313" key="3">
    <source>
        <dbReference type="EMBL" id="MCQ8278573.1"/>
    </source>
</evidence>
<proteinExistence type="predicted"/>
<reference evidence="3 4" key="1">
    <citation type="submission" date="2022-06" db="EMBL/GenBank/DDBJ databases">
        <title>Endosaccharibacter gen. nov., sp. nov., endophytic bacteria isolated from sugarcane.</title>
        <authorList>
            <person name="Pitiwittayakul N."/>
            <person name="Yukphan P."/>
            <person name="Charoenyingcharoen P."/>
            <person name="Tanasupawat S."/>
        </authorList>
    </citation>
    <scope>NUCLEOTIDE SEQUENCE [LARGE SCALE GENOMIC DNA]</scope>
    <source>
        <strain evidence="3 4">KSS8</strain>
    </source>
</reference>
<accession>A0ABT1W758</accession>
<keyword evidence="4" id="KW-1185">Reference proteome</keyword>
<evidence type="ECO:0000259" key="2">
    <source>
        <dbReference type="Pfam" id="PF13372"/>
    </source>
</evidence>
<evidence type="ECO:0000313" key="4">
    <source>
        <dbReference type="Proteomes" id="UP001524587"/>
    </source>
</evidence>
<organism evidence="3 4">
    <name type="scientific">Endosaccharibacter trunci</name>
    <dbReference type="NCBI Taxonomy" id="2812733"/>
    <lineage>
        <taxon>Bacteria</taxon>
        <taxon>Pseudomonadati</taxon>
        <taxon>Pseudomonadota</taxon>
        <taxon>Alphaproteobacteria</taxon>
        <taxon>Acetobacterales</taxon>
        <taxon>Acetobacteraceae</taxon>
        <taxon>Endosaccharibacter</taxon>
    </lineage>
</organism>
<sequence>MLRPVLLATFLLPFAVAPARAQLNPSPTGGLTRNPAEPAVSAYPAPAAGDGLSTAGYNLSRWAEDWRSMRDPKKRKDWLDRLKFLPLNNSGSVYLTLSGELRLRFNQTSNPNLKLGPRQKQDILRSVGGADLHIGPHLRAYAEIARADLWGKELGTVSGSFRNRLVFQQYFVEGDEAVGSVRLGLRYGRQEFTDGSNLLVSQRDNNTIRYVLNGVRLWVRGKTLRADLFDLHPTRLGVGGAGDDFVERSIRFSGVTSGMVVPRTALGGSKLYFDPFVWRLANDHAVWGRTNSAEERFYYGARLWGDAGRLTIDWTANYQGGRSGNRPIQAGQIFAAQTWKLGSSPTAPRIGFHADYASGGGAYNRGALHDAFAPFGNNIYYSYQLYLTPTNLIALAPSFTVSPLESVRITIEQQWTWRDSTGDAVYRANGTAFAGTQNNRARKVADVTRLQTVWTATPRLNFTGRYEHLAAGPALTRAGFAGSDFLAGWASYRF</sequence>
<dbReference type="RefSeq" id="WP_422864051.1">
    <property type="nucleotide sequence ID" value="NZ_JAMSKV010000006.1"/>
</dbReference>
<dbReference type="EMBL" id="JAMSKV010000006">
    <property type="protein sequence ID" value="MCQ8278573.1"/>
    <property type="molecule type" value="Genomic_DNA"/>
</dbReference>
<dbReference type="Proteomes" id="UP001524587">
    <property type="component" value="Unassembled WGS sequence"/>
</dbReference>
<feature type="domain" description="Alginate export" evidence="2">
    <location>
        <begin position="94"/>
        <end position="481"/>
    </location>
</feature>
<protein>
    <submittedName>
        <fullName evidence="3">Alginate export family protein</fullName>
    </submittedName>
</protein>
<keyword evidence="1" id="KW-0732">Signal</keyword>
<dbReference type="InterPro" id="IPR025388">
    <property type="entry name" value="Alginate_export_dom"/>
</dbReference>
<feature type="chain" id="PRO_5047056536" evidence="1">
    <location>
        <begin position="22"/>
        <end position="494"/>
    </location>
</feature>
<dbReference type="Pfam" id="PF13372">
    <property type="entry name" value="Alginate_exp"/>
    <property type="match status" value="1"/>
</dbReference>
<name>A0ABT1W758_9PROT</name>
<comment type="caution">
    <text evidence="3">The sequence shown here is derived from an EMBL/GenBank/DDBJ whole genome shotgun (WGS) entry which is preliminary data.</text>
</comment>
<evidence type="ECO:0000256" key="1">
    <source>
        <dbReference type="SAM" id="SignalP"/>
    </source>
</evidence>